<name>A0A3M7SNN0_BRAPC</name>
<comment type="caution">
    <text evidence="1">The sequence shown here is derived from an EMBL/GenBank/DDBJ whole genome shotgun (WGS) entry which is preliminary data.</text>
</comment>
<sequence>MAREVDRNAYTNNAYGGSAGLIISHVFIIQHVRVQDGWLMIRSCKCVPAYLATLGPPCPSNTAKKAELLSSLMDNLWQYLFATLACKMRPL</sequence>
<proteinExistence type="predicted"/>
<gene>
    <name evidence="1" type="ORF">BpHYR1_000082</name>
</gene>
<accession>A0A3M7SNN0</accession>
<protein>
    <submittedName>
        <fullName evidence="1">Uncharacterized protein</fullName>
    </submittedName>
</protein>
<dbReference type="AlphaFoldDB" id="A0A3M7SNN0"/>
<organism evidence="1 2">
    <name type="scientific">Brachionus plicatilis</name>
    <name type="common">Marine rotifer</name>
    <name type="synonym">Brachionus muelleri</name>
    <dbReference type="NCBI Taxonomy" id="10195"/>
    <lineage>
        <taxon>Eukaryota</taxon>
        <taxon>Metazoa</taxon>
        <taxon>Spiralia</taxon>
        <taxon>Gnathifera</taxon>
        <taxon>Rotifera</taxon>
        <taxon>Eurotatoria</taxon>
        <taxon>Monogononta</taxon>
        <taxon>Pseudotrocha</taxon>
        <taxon>Ploima</taxon>
        <taxon>Brachionidae</taxon>
        <taxon>Brachionus</taxon>
    </lineage>
</organism>
<evidence type="ECO:0000313" key="1">
    <source>
        <dbReference type="EMBL" id="RNA37315.1"/>
    </source>
</evidence>
<dbReference type="EMBL" id="REGN01001061">
    <property type="protein sequence ID" value="RNA37315.1"/>
    <property type="molecule type" value="Genomic_DNA"/>
</dbReference>
<evidence type="ECO:0000313" key="2">
    <source>
        <dbReference type="Proteomes" id="UP000276133"/>
    </source>
</evidence>
<keyword evidence="2" id="KW-1185">Reference proteome</keyword>
<dbReference type="Proteomes" id="UP000276133">
    <property type="component" value="Unassembled WGS sequence"/>
</dbReference>
<reference evidence="1 2" key="1">
    <citation type="journal article" date="2018" name="Sci. Rep.">
        <title>Genomic signatures of local adaptation to the degree of environmental predictability in rotifers.</title>
        <authorList>
            <person name="Franch-Gras L."/>
            <person name="Hahn C."/>
            <person name="Garcia-Roger E.M."/>
            <person name="Carmona M.J."/>
            <person name="Serra M."/>
            <person name="Gomez A."/>
        </authorList>
    </citation>
    <scope>NUCLEOTIDE SEQUENCE [LARGE SCALE GENOMIC DNA]</scope>
    <source>
        <strain evidence="1">HYR1</strain>
    </source>
</reference>